<evidence type="ECO:0000313" key="3">
    <source>
        <dbReference type="Proteomes" id="UP001168990"/>
    </source>
</evidence>
<gene>
    <name evidence="2" type="ORF">PV328_001402</name>
</gene>
<comment type="caution">
    <text evidence="2">The sequence shown here is derived from an EMBL/GenBank/DDBJ whole genome shotgun (WGS) entry which is preliminary data.</text>
</comment>
<dbReference type="AlphaFoldDB" id="A0AA39FXB8"/>
<proteinExistence type="predicted"/>
<sequence>MESEPVICVICNDITDEKTIKFTPTTLKKSKSILKIRKLHGLKYNDVSLPGQVNDTSGYHVKCYKNFLAVMKKYHQSEPSTSSNLPTSSSDLSNTSTSSEDTSVSEISDKLCVFCQKKWKLVKCKFQNLPPVSTAEAFHSSQTKDLVQVLKAFGDNNELYEKIIKTTSPLVYYHNSCKSIAIHTLQSEMKVMKSPQKKNWRYYHQQAFNEMKIFISEEVITKKRCFSFTYLCKYYAELLEEVLKKHNEEYADYNFSTQRFEARILKRMGRHDPVADHVNICSVLFNHQLHHFKNFSSCFSC</sequence>
<dbReference type="EMBL" id="JAQQBS010000001">
    <property type="protein sequence ID" value="KAK0177336.1"/>
    <property type="molecule type" value="Genomic_DNA"/>
</dbReference>
<keyword evidence="3" id="KW-1185">Reference proteome</keyword>
<reference evidence="2" key="2">
    <citation type="submission" date="2023-03" db="EMBL/GenBank/DDBJ databases">
        <authorList>
            <person name="Inwood S.N."/>
            <person name="Skelly J.G."/>
            <person name="Guhlin J."/>
            <person name="Harrop T.W.R."/>
            <person name="Goldson S.G."/>
            <person name="Dearden P.K."/>
        </authorList>
    </citation>
    <scope>NUCLEOTIDE SEQUENCE</scope>
    <source>
        <strain evidence="2">Irish</strain>
        <tissue evidence="2">Whole body</tissue>
    </source>
</reference>
<reference evidence="2" key="1">
    <citation type="journal article" date="2023" name="bioRxiv">
        <title>Scaffold-level genome assemblies of two parasitoid biocontrol wasps reveal the parthenogenesis mechanism and an associated novel virus.</title>
        <authorList>
            <person name="Inwood S."/>
            <person name="Skelly J."/>
            <person name="Guhlin J."/>
            <person name="Harrop T."/>
            <person name="Goldson S."/>
            <person name="Dearden P."/>
        </authorList>
    </citation>
    <scope>NUCLEOTIDE SEQUENCE</scope>
    <source>
        <strain evidence="2">Irish</strain>
        <tissue evidence="2">Whole body</tissue>
    </source>
</reference>
<protein>
    <submittedName>
        <fullName evidence="2">Uncharacterized protein</fullName>
    </submittedName>
</protein>
<dbReference type="Proteomes" id="UP001168990">
    <property type="component" value="Unassembled WGS sequence"/>
</dbReference>
<evidence type="ECO:0000256" key="1">
    <source>
        <dbReference type="SAM" id="MobiDB-lite"/>
    </source>
</evidence>
<feature type="region of interest" description="Disordered" evidence="1">
    <location>
        <begin position="77"/>
        <end position="101"/>
    </location>
</feature>
<name>A0AA39FXB8_9HYME</name>
<evidence type="ECO:0000313" key="2">
    <source>
        <dbReference type="EMBL" id="KAK0177336.1"/>
    </source>
</evidence>
<accession>A0AA39FXB8</accession>
<organism evidence="2 3">
    <name type="scientific">Microctonus aethiopoides</name>
    <dbReference type="NCBI Taxonomy" id="144406"/>
    <lineage>
        <taxon>Eukaryota</taxon>
        <taxon>Metazoa</taxon>
        <taxon>Ecdysozoa</taxon>
        <taxon>Arthropoda</taxon>
        <taxon>Hexapoda</taxon>
        <taxon>Insecta</taxon>
        <taxon>Pterygota</taxon>
        <taxon>Neoptera</taxon>
        <taxon>Endopterygota</taxon>
        <taxon>Hymenoptera</taxon>
        <taxon>Apocrita</taxon>
        <taxon>Ichneumonoidea</taxon>
        <taxon>Braconidae</taxon>
        <taxon>Euphorinae</taxon>
        <taxon>Microctonus</taxon>
    </lineage>
</organism>